<dbReference type="AlphaFoldDB" id="A0A4D4J2C1"/>
<dbReference type="InterPro" id="IPR039248">
    <property type="entry name" value="Ptase_RsbX"/>
</dbReference>
<protein>
    <recommendedName>
        <fullName evidence="1">PPM-type phosphatase domain-containing protein</fullName>
    </recommendedName>
</protein>
<name>A0A4D4J2C1_9PSEU</name>
<dbReference type="RefSeq" id="WP_137811857.1">
    <property type="nucleotide sequence ID" value="NZ_BJFL01000001.1"/>
</dbReference>
<dbReference type="Pfam" id="PF07228">
    <property type="entry name" value="SpoIIE"/>
    <property type="match status" value="1"/>
</dbReference>
<feature type="domain" description="PPM-type phosphatase" evidence="1">
    <location>
        <begin position="133"/>
        <end position="327"/>
    </location>
</feature>
<reference evidence="3" key="1">
    <citation type="submission" date="2019-04" db="EMBL/GenBank/DDBJ databases">
        <title>Draft genome sequence of Pseudonocardiaceae bacterium SL3-2-4.</title>
        <authorList>
            <person name="Ningsih F."/>
            <person name="Yokota A."/>
            <person name="Sakai Y."/>
            <person name="Nanatani K."/>
            <person name="Yabe S."/>
            <person name="Oetari A."/>
            <person name="Sjamsuridzal W."/>
        </authorList>
    </citation>
    <scope>NUCLEOTIDE SEQUENCE [LARGE SCALE GENOMIC DNA]</scope>
    <source>
        <strain evidence="3">SL3-2-4</strain>
    </source>
</reference>
<dbReference type="OrthoDB" id="479131at2"/>
<evidence type="ECO:0000313" key="2">
    <source>
        <dbReference type="EMBL" id="GDY28666.1"/>
    </source>
</evidence>
<dbReference type="InterPro" id="IPR036457">
    <property type="entry name" value="PPM-type-like_dom_sf"/>
</dbReference>
<dbReference type="EMBL" id="BJFL01000001">
    <property type="protein sequence ID" value="GDY28666.1"/>
    <property type="molecule type" value="Genomic_DNA"/>
</dbReference>
<dbReference type="InterPro" id="IPR001932">
    <property type="entry name" value="PPM-type_phosphatase-like_dom"/>
</dbReference>
<dbReference type="SUPFAM" id="SSF55874">
    <property type="entry name" value="ATPase domain of HSP90 chaperone/DNA topoisomerase II/histidine kinase"/>
    <property type="match status" value="1"/>
</dbReference>
<accession>A0A4D4J2C1</accession>
<keyword evidence="3" id="KW-1185">Reference proteome</keyword>
<evidence type="ECO:0000313" key="3">
    <source>
        <dbReference type="Proteomes" id="UP000298860"/>
    </source>
</evidence>
<gene>
    <name evidence="2" type="ORF">GTS_02990</name>
</gene>
<dbReference type="SUPFAM" id="SSF81606">
    <property type="entry name" value="PP2C-like"/>
    <property type="match status" value="1"/>
</dbReference>
<proteinExistence type="predicted"/>
<evidence type="ECO:0000259" key="1">
    <source>
        <dbReference type="SMART" id="SM00331"/>
    </source>
</evidence>
<organism evidence="2 3">
    <name type="scientific">Gandjariella thermophila</name>
    <dbReference type="NCBI Taxonomy" id="1931992"/>
    <lineage>
        <taxon>Bacteria</taxon>
        <taxon>Bacillati</taxon>
        <taxon>Actinomycetota</taxon>
        <taxon>Actinomycetes</taxon>
        <taxon>Pseudonocardiales</taxon>
        <taxon>Pseudonocardiaceae</taxon>
        <taxon>Gandjariella</taxon>
    </lineage>
</organism>
<dbReference type="PANTHER" id="PTHR35801:SF1">
    <property type="entry name" value="PHOSPHOSERINE PHOSPHATASE RSBX"/>
    <property type="match status" value="1"/>
</dbReference>
<dbReference type="PANTHER" id="PTHR35801">
    <property type="entry name" value="PHOSPHOSERINE PHOSPHATASE RSBX"/>
    <property type="match status" value="1"/>
</dbReference>
<dbReference type="Pfam" id="PF13581">
    <property type="entry name" value="HATPase_c_2"/>
    <property type="match status" value="1"/>
</dbReference>
<dbReference type="InterPro" id="IPR036890">
    <property type="entry name" value="HATPase_C_sf"/>
</dbReference>
<dbReference type="SMART" id="SM00331">
    <property type="entry name" value="PP2C_SIG"/>
    <property type="match status" value="1"/>
</dbReference>
<dbReference type="Proteomes" id="UP000298860">
    <property type="component" value="Unassembled WGS sequence"/>
</dbReference>
<dbReference type="Gene3D" id="3.30.565.10">
    <property type="entry name" value="Histidine kinase-like ATPase, C-terminal domain"/>
    <property type="match status" value="1"/>
</dbReference>
<dbReference type="InterPro" id="IPR003594">
    <property type="entry name" value="HATPase_dom"/>
</dbReference>
<sequence>MRRFDLGIRQRAHVVHARLLAARAGRAAGLDDAQVDRVALAATELATNLIAHAEDGALLGDAAGGCLDMVAVDRGPGMRRPEDCLRDGYSTRGGLGAGLGAVRRAADEFDLYSRVGQGTAVLARWWPAAAPTPRPGDVAALTAASPGERDTGDAWLVLRDRAHTTLVVCDGLGHGRPAAHASRTALDVAVHRRRLPPAGLLGAMHRALAGTRGAAVAVAQLTPDEGVLRFAGIGNVSARLVTEAGEQRLVSRPGIVGGPAGSRFPTEAVHPWRKGSLLVLHTDGLTDRWSLRAWPELVGRHVGAVAGWLLWQGYRKRDDACVLVASTARSTGTW</sequence>
<comment type="caution">
    <text evidence="2">The sequence shown here is derived from an EMBL/GenBank/DDBJ whole genome shotgun (WGS) entry which is preliminary data.</text>
</comment>
<dbReference type="Gene3D" id="3.60.40.10">
    <property type="entry name" value="PPM-type phosphatase domain"/>
    <property type="match status" value="1"/>
</dbReference>